<comment type="caution">
    <text evidence="2">The sequence shown here is derived from an EMBL/GenBank/DDBJ whole genome shotgun (WGS) entry which is preliminary data.</text>
</comment>
<keyword evidence="1" id="KW-0732">Signal</keyword>
<feature type="signal peptide" evidence="1">
    <location>
        <begin position="1"/>
        <end position="24"/>
    </location>
</feature>
<evidence type="ECO:0000256" key="1">
    <source>
        <dbReference type="SAM" id="SignalP"/>
    </source>
</evidence>
<dbReference type="Proteomes" id="UP001168902">
    <property type="component" value="Unassembled WGS sequence"/>
</dbReference>
<feature type="chain" id="PRO_5046784145" evidence="1">
    <location>
        <begin position="25"/>
        <end position="131"/>
    </location>
</feature>
<dbReference type="NCBIfam" id="NF045615">
    <property type="entry name" value="efflu_CzcI_Acin"/>
    <property type="match status" value="1"/>
</dbReference>
<dbReference type="RefSeq" id="WP_212750003.1">
    <property type="nucleotide sequence ID" value="NZ_JAKZGC010000002.1"/>
</dbReference>
<sequence>MQRSTVFVTVLLSLFMFQSFWNVAAAFCAHETVSEYSTLNHLGHHVAEKKHSSEQGAVFEKVAADLPMPLNLQDHHDHLPSCFHVVVAEVQQRINEPMLHSQDVEQKYYWSNSYQSPHLSGLNPPPLLTPL</sequence>
<dbReference type="EMBL" id="JAUMJH010000004">
    <property type="protein sequence ID" value="MDO3656046.1"/>
    <property type="molecule type" value="Genomic_DNA"/>
</dbReference>
<evidence type="ECO:0000313" key="3">
    <source>
        <dbReference type="Proteomes" id="UP001168902"/>
    </source>
</evidence>
<dbReference type="InterPro" id="IPR054660">
    <property type="entry name" value="CzcI-like"/>
</dbReference>
<evidence type="ECO:0000313" key="2">
    <source>
        <dbReference type="EMBL" id="MDO3656046.1"/>
    </source>
</evidence>
<protein>
    <submittedName>
        <fullName evidence="2">Cation transporter</fullName>
    </submittedName>
</protein>
<keyword evidence="3" id="KW-1185">Reference proteome</keyword>
<reference evidence="2 3" key="1">
    <citation type="submission" date="2023-07" db="EMBL/GenBank/DDBJ databases">
        <title>A novel proteolytic Acinetobacter species.</title>
        <authorList>
            <person name="Nemec A."/>
            <person name="Radolfova-Krizova L."/>
        </authorList>
    </citation>
    <scope>NUCLEOTIDE SEQUENCE [LARGE SCALE GENOMIC DNA]</scope>
    <source>
        <strain evidence="2 3">NIPH 1865</strain>
    </source>
</reference>
<gene>
    <name evidence="2" type="ORF">Q3V53_02290</name>
</gene>
<organism evidence="2 3">
    <name type="scientific">Acinetobacter genomosp. 15BJ</name>
    <dbReference type="NCBI Taxonomy" id="106651"/>
    <lineage>
        <taxon>Bacteria</taxon>
        <taxon>Pseudomonadati</taxon>
        <taxon>Pseudomonadota</taxon>
        <taxon>Gammaproteobacteria</taxon>
        <taxon>Moraxellales</taxon>
        <taxon>Moraxellaceae</taxon>
        <taxon>Acinetobacter</taxon>
    </lineage>
</organism>
<accession>A0ABT8UVD5</accession>
<name>A0ABT8UVD5_9GAMM</name>
<proteinExistence type="predicted"/>